<name>A0A364NZG9_9PROT</name>
<dbReference type="GO" id="GO:0006508">
    <property type="term" value="P:proteolysis"/>
    <property type="evidence" value="ECO:0007669"/>
    <property type="project" value="UniProtKB-KW"/>
</dbReference>
<dbReference type="NCBIfam" id="NF000642">
    <property type="entry name" value="PRK00024.1"/>
    <property type="match status" value="1"/>
</dbReference>
<dbReference type="GO" id="GO:0008237">
    <property type="term" value="F:metallopeptidase activity"/>
    <property type="evidence" value="ECO:0007669"/>
    <property type="project" value="UniProtKB-KW"/>
</dbReference>
<keyword evidence="1" id="KW-0645">Protease</keyword>
<dbReference type="SUPFAM" id="SSF102712">
    <property type="entry name" value="JAB1/MPN domain"/>
    <property type="match status" value="1"/>
</dbReference>
<keyword evidence="9" id="KW-1185">Reference proteome</keyword>
<protein>
    <recommendedName>
        <fullName evidence="7">MPN domain-containing protein</fullName>
    </recommendedName>
</protein>
<dbReference type="EMBL" id="PGTO01000004">
    <property type="protein sequence ID" value="RAU22390.1"/>
    <property type="molecule type" value="Genomic_DNA"/>
</dbReference>
<evidence type="ECO:0000256" key="2">
    <source>
        <dbReference type="ARBA" id="ARBA00022723"/>
    </source>
</evidence>
<dbReference type="InterPro" id="IPR020891">
    <property type="entry name" value="UPF0758_CS"/>
</dbReference>
<dbReference type="CDD" id="cd08071">
    <property type="entry name" value="MPN_DUF2466"/>
    <property type="match status" value="1"/>
</dbReference>
<dbReference type="PROSITE" id="PS50249">
    <property type="entry name" value="MPN"/>
    <property type="match status" value="1"/>
</dbReference>
<dbReference type="PANTHER" id="PTHR30471:SF3">
    <property type="entry name" value="UPF0758 PROTEIN YEES-RELATED"/>
    <property type="match status" value="1"/>
</dbReference>
<comment type="similarity">
    <text evidence="6">Belongs to the UPF0758 family.</text>
</comment>
<keyword evidence="3" id="KW-0378">Hydrolase</keyword>
<dbReference type="PANTHER" id="PTHR30471">
    <property type="entry name" value="DNA REPAIR PROTEIN RADC"/>
    <property type="match status" value="1"/>
</dbReference>
<sequence length="239" mass="25761">MSEDPALPGLAEAAPVVKANHKGHRERLRTRFMEAPAALPDYELLELLLGLAIPQKDVKPLSKALIARFGSFADVITADLDDLRGVDGIGEVAAAGLKVVREAAIRLARAPVLNSSVISSWDALLDYCRTAMTTLPSEQFRLLFLDRKNVLIADELQQTGTIDHTPLYPREVVKRALALHASAVIMVHNHPSGDPQPSRADIDVTKAVKTALAAVGVSVHDHVIVGRKGHVSFKAMGIL</sequence>
<dbReference type="RefSeq" id="WP_112143064.1">
    <property type="nucleotide sequence ID" value="NZ_PGTO01000004.1"/>
</dbReference>
<dbReference type="InterPro" id="IPR010994">
    <property type="entry name" value="RuvA_2-like"/>
</dbReference>
<organism evidence="8 9">
    <name type="scientific">Paramagnetospirillum kuznetsovii</name>
    <dbReference type="NCBI Taxonomy" id="2053833"/>
    <lineage>
        <taxon>Bacteria</taxon>
        <taxon>Pseudomonadati</taxon>
        <taxon>Pseudomonadota</taxon>
        <taxon>Alphaproteobacteria</taxon>
        <taxon>Rhodospirillales</taxon>
        <taxon>Magnetospirillaceae</taxon>
        <taxon>Paramagnetospirillum</taxon>
    </lineage>
</organism>
<dbReference type="Gene3D" id="1.10.150.20">
    <property type="entry name" value="5' to 3' exonuclease, C-terminal subdomain"/>
    <property type="match status" value="1"/>
</dbReference>
<evidence type="ECO:0000313" key="8">
    <source>
        <dbReference type="EMBL" id="RAU22390.1"/>
    </source>
</evidence>
<dbReference type="SUPFAM" id="SSF47781">
    <property type="entry name" value="RuvA domain 2-like"/>
    <property type="match status" value="1"/>
</dbReference>
<dbReference type="Pfam" id="PF04002">
    <property type="entry name" value="RadC"/>
    <property type="match status" value="1"/>
</dbReference>
<dbReference type="GO" id="GO:0046872">
    <property type="term" value="F:metal ion binding"/>
    <property type="evidence" value="ECO:0007669"/>
    <property type="project" value="UniProtKB-KW"/>
</dbReference>
<dbReference type="Pfam" id="PF20582">
    <property type="entry name" value="UPF0758_N"/>
    <property type="match status" value="1"/>
</dbReference>
<evidence type="ECO:0000256" key="1">
    <source>
        <dbReference type="ARBA" id="ARBA00022670"/>
    </source>
</evidence>
<accession>A0A364NZG9</accession>
<dbReference type="PROSITE" id="PS01302">
    <property type="entry name" value="UPF0758"/>
    <property type="match status" value="1"/>
</dbReference>
<proteinExistence type="inferred from homology"/>
<dbReference type="OrthoDB" id="9804482at2"/>
<dbReference type="InterPro" id="IPR025657">
    <property type="entry name" value="RadC_JAB"/>
</dbReference>
<evidence type="ECO:0000256" key="6">
    <source>
        <dbReference type="RuleBase" id="RU003797"/>
    </source>
</evidence>
<evidence type="ECO:0000256" key="3">
    <source>
        <dbReference type="ARBA" id="ARBA00022801"/>
    </source>
</evidence>
<evidence type="ECO:0000256" key="4">
    <source>
        <dbReference type="ARBA" id="ARBA00022833"/>
    </source>
</evidence>
<keyword evidence="4" id="KW-0862">Zinc</keyword>
<gene>
    <name evidence="8" type="ORF">CU669_06680</name>
</gene>
<dbReference type="InterPro" id="IPR046778">
    <property type="entry name" value="UPF0758_N"/>
</dbReference>
<dbReference type="Proteomes" id="UP000251075">
    <property type="component" value="Unassembled WGS sequence"/>
</dbReference>
<keyword evidence="2" id="KW-0479">Metal-binding</keyword>
<dbReference type="NCBIfam" id="TIGR00608">
    <property type="entry name" value="radc"/>
    <property type="match status" value="1"/>
</dbReference>
<evidence type="ECO:0000259" key="7">
    <source>
        <dbReference type="PROSITE" id="PS50249"/>
    </source>
</evidence>
<dbReference type="InterPro" id="IPR037518">
    <property type="entry name" value="MPN"/>
</dbReference>
<feature type="domain" description="MPN" evidence="7">
    <location>
        <begin position="117"/>
        <end position="239"/>
    </location>
</feature>
<dbReference type="AlphaFoldDB" id="A0A364NZG9"/>
<keyword evidence="5" id="KW-0482">Metalloprotease</keyword>
<reference evidence="8 9" key="1">
    <citation type="submission" date="2017-11" db="EMBL/GenBank/DDBJ databases">
        <title>Draft genome sequence of magnetotactic bacterium Magnetospirillum kuznetsovii LBB-42.</title>
        <authorList>
            <person name="Grouzdev D.S."/>
            <person name="Rysina M.S."/>
            <person name="Baslerov R.V."/>
            <person name="Koziaeva V."/>
        </authorList>
    </citation>
    <scope>NUCLEOTIDE SEQUENCE [LARGE SCALE GENOMIC DNA]</scope>
    <source>
        <strain evidence="8 9">LBB-42</strain>
    </source>
</reference>
<evidence type="ECO:0000313" key="9">
    <source>
        <dbReference type="Proteomes" id="UP000251075"/>
    </source>
</evidence>
<dbReference type="Gene3D" id="3.40.140.10">
    <property type="entry name" value="Cytidine Deaminase, domain 2"/>
    <property type="match status" value="1"/>
</dbReference>
<evidence type="ECO:0000256" key="5">
    <source>
        <dbReference type="ARBA" id="ARBA00023049"/>
    </source>
</evidence>
<dbReference type="InterPro" id="IPR001405">
    <property type="entry name" value="UPF0758"/>
</dbReference>
<comment type="caution">
    <text evidence="8">The sequence shown here is derived from an EMBL/GenBank/DDBJ whole genome shotgun (WGS) entry which is preliminary data.</text>
</comment>